<dbReference type="Pfam" id="PF00168">
    <property type="entry name" value="C2"/>
    <property type="match status" value="2"/>
</dbReference>
<dbReference type="SMART" id="SM00239">
    <property type="entry name" value="C2"/>
    <property type="match status" value="1"/>
</dbReference>
<dbReference type="PROSITE" id="PS50004">
    <property type="entry name" value="C2"/>
    <property type="match status" value="2"/>
</dbReference>
<evidence type="ECO:0000259" key="2">
    <source>
        <dbReference type="PROSITE" id="PS50004"/>
    </source>
</evidence>
<dbReference type="GO" id="GO:0005544">
    <property type="term" value="F:calcium-dependent phospholipid binding"/>
    <property type="evidence" value="ECO:0007669"/>
    <property type="project" value="TreeGrafter"/>
</dbReference>
<gene>
    <name evidence="3" type="ORF">RR46_05657</name>
</gene>
<keyword evidence="1" id="KW-0472">Membrane</keyword>
<sequence length="629" mass="70806">MLNLSPSSYRNVDEEQRTLSRKEVYPRRLWYAPKVKTIDDIKDDSYSGYETDDTVPNVDFYDRDYEEPINSPNVDILSQLETEAPQPKYEQAPTASSVAEFSIANAINLREMLNLSPSSYRNVDEEQRTLSRKEVYPRRLWYAPKVKTIDDIKDDSYSGYETDDTVPNVDFYDRDYEEPINSPNVDILSQLETEAPQPKYEQAPTASSVAEFSIANAINLREAVLVALGGASAALVLLIVMAGVFVARRRKNSPSPVPSPPILVYPPHDVTTPCYTTKEVNFSLPSLRSTSLGELRDVSGSLPGDVLCPPTPTQFRSNSFTNTTELGVLDPSLYKSDCLDVDHMWPEGHVGRVWFTVKYESATERFQVHIIKAKHLPSRTPALANACDPYIKIQLMPDERRVLQTKQKKKSCNPFFDETFIYHIPPGKLDTLTLKLSVLDAGRIGRFKQLIGHIILPLSELEGVASDEEPQLYKLDIEKELQEPTSDLGEILVSLAYNENLNRLSVTVIEARGLKLDPSSSRREVVARVTQERACRGVRARRTAAVEVSEEGAAVIAECFHFRLSADELHTTCVTVQALQPHSVYAKDRLLGKFVLGSYMFARGRALQHWNSALASPMEQVKHWHPLTN</sequence>
<keyword evidence="4" id="KW-1185">Reference proteome</keyword>
<evidence type="ECO:0000256" key="1">
    <source>
        <dbReference type="SAM" id="Phobius"/>
    </source>
</evidence>
<feature type="domain" description="C2" evidence="2">
    <location>
        <begin position="349"/>
        <end position="473"/>
    </location>
</feature>
<keyword evidence="1" id="KW-0812">Transmembrane</keyword>
<dbReference type="GO" id="GO:0001786">
    <property type="term" value="F:phosphatidylserine binding"/>
    <property type="evidence" value="ECO:0007669"/>
    <property type="project" value="TreeGrafter"/>
</dbReference>
<dbReference type="GO" id="GO:0005509">
    <property type="term" value="F:calcium ion binding"/>
    <property type="evidence" value="ECO:0007669"/>
    <property type="project" value="TreeGrafter"/>
</dbReference>
<name>A0A194Q0W0_PAPXU</name>
<dbReference type="PANTHER" id="PTHR10024:SF234">
    <property type="entry name" value="SYNAPTOTAGMIN-15-RELATED"/>
    <property type="match status" value="1"/>
</dbReference>
<dbReference type="SUPFAM" id="SSF49562">
    <property type="entry name" value="C2 domain (Calcium/lipid-binding domain, CaLB)"/>
    <property type="match status" value="2"/>
</dbReference>
<organism evidence="3 4">
    <name type="scientific">Papilio xuthus</name>
    <name type="common">Asian swallowtail butterfly</name>
    <dbReference type="NCBI Taxonomy" id="66420"/>
    <lineage>
        <taxon>Eukaryota</taxon>
        <taxon>Metazoa</taxon>
        <taxon>Ecdysozoa</taxon>
        <taxon>Arthropoda</taxon>
        <taxon>Hexapoda</taxon>
        <taxon>Insecta</taxon>
        <taxon>Pterygota</taxon>
        <taxon>Neoptera</taxon>
        <taxon>Endopterygota</taxon>
        <taxon>Lepidoptera</taxon>
        <taxon>Glossata</taxon>
        <taxon>Ditrysia</taxon>
        <taxon>Papilionoidea</taxon>
        <taxon>Papilionidae</taxon>
        <taxon>Papilioninae</taxon>
        <taxon>Papilio</taxon>
    </lineage>
</organism>
<protein>
    <submittedName>
        <fullName evidence="3">Synaptotagmin-15</fullName>
    </submittedName>
</protein>
<dbReference type="GO" id="GO:0005886">
    <property type="term" value="C:plasma membrane"/>
    <property type="evidence" value="ECO:0007669"/>
    <property type="project" value="TreeGrafter"/>
</dbReference>
<feature type="domain" description="C2" evidence="2">
    <location>
        <begin position="487"/>
        <end position="611"/>
    </location>
</feature>
<dbReference type="GO" id="GO:0000149">
    <property type="term" value="F:SNARE binding"/>
    <property type="evidence" value="ECO:0007669"/>
    <property type="project" value="TreeGrafter"/>
</dbReference>
<reference evidence="3 4" key="1">
    <citation type="journal article" date="2015" name="Nat. Commun.">
        <title>Outbred genome sequencing and CRISPR/Cas9 gene editing in butterflies.</title>
        <authorList>
            <person name="Li X."/>
            <person name="Fan D."/>
            <person name="Zhang W."/>
            <person name="Liu G."/>
            <person name="Zhang L."/>
            <person name="Zhao L."/>
            <person name="Fang X."/>
            <person name="Chen L."/>
            <person name="Dong Y."/>
            <person name="Chen Y."/>
            <person name="Ding Y."/>
            <person name="Zhao R."/>
            <person name="Feng M."/>
            <person name="Zhu Y."/>
            <person name="Feng Y."/>
            <person name="Jiang X."/>
            <person name="Zhu D."/>
            <person name="Xiang H."/>
            <person name="Feng X."/>
            <person name="Li S."/>
            <person name="Wang J."/>
            <person name="Zhang G."/>
            <person name="Kronforst M.R."/>
            <person name="Wang W."/>
        </authorList>
    </citation>
    <scope>NUCLEOTIDE SEQUENCE [LARGE SCALE GENOMIC DNA]</scope>
    <source>
        <strain evidence="3">Ya'a_city_454_Px</strain>
        <tissue evidence="3">Whole body</tissue>
    </source>
</reference>
<evidence type="ECO:0000313" key="4">
    <source>
        <dbReference type="Proteomes" id="UP000053268"/>
    </source>
</evidence>
<feature type="transmembrane region" description="Helical" evidence="1">
    <location>
        <begin position="223"/>
        <end position="247"/>
    </location>
</feature>
<dbReference type="InterPro" id="IPR000008">
    <property type="entry name" value="C2_dom"/>
</dbReference>
<dbReference type="Gene3D" id="2.60.40.150">
    <property type="entry name" value="C2 domain"/>
    <property type="match status" value="2"/>
</dbReference>
<dbReference type="AlphaFoldDB" id="A0A194Q0W0"/>
<dbReference type="GO" id="GO:0070382">
    <property type="term" value="C:exocytic vesicle"/>
    <property type="evidence" value="ECO:0007669"/>
    <property type="project" value="TreeGrafter"/>
</dbReference>
<dbReference type="GO" id="GO:0030276">
    <property type="term" value="F:clathrin binding"/>
    <property type="evidence" value="ECO:0007669"/>
    <property type="project" value="TreeGrafter"/>
</dbReference>
<dbReference type="InterPro" id="IPR035892">
    <property type="entry name" value="C2_domain_sf"/>
</dbReference>
<dbReference type="Proteomes" id="UP000053268">
    <property type="component" value="Unassembled WGS sequence"/>
</dbReference>
<dbReference type="GO" id="GO:0017156">
    <property type="term" value="P:calcium-ion regulated exocytosis"/>
    <property type="evidence" value="ECO:0007669"/>
    <property type="project" value="TreeGrafter"/>
</dbReference>
<proteinExistence type="predicted"/>
<evidence type="ECO:0000313" key="3">
    <source>
        <dbReference type="EMBL" id="KPI97040.1"/>
    </source>
</evidence>
<accession>A0A194Q0W0</accession>
<dbReference type="PANTHER" id="PTHR10024">
    <property type="entry name" value="SYNAPTOTAGMIN"/>
    <property type="match status" value="1"/>
</dbReference>
<dbReference type="EMBL" id="KQ459591">
    <property type="protein sequence ID" value="KPI97040.1"/>
    <property type="molecule type" value="Genomic_DNA"/>
</dbReference>
<dbReference type="STRING" id="66420.A0A194Q0W0"/>
<keyword evidence="1" id="KW-1133">Transmembrane helix</keyword>